<dbReference type="Gene3D" id="3.30.530.80">
    <property type="match status" value="1"/>
</dbReference>
<dbReference type="Proteomes" id="UP000223913">
    <property type="component" value="Unassembled WGS sequence"/>
</dbReference>
<protein>
    <recommendedName>
        <fullName evidence="2">DUF4468 domain-containing protein</fullName>
    </recommendedName>
</protein>
<dbReference type="OrthoDB" id="759044at2"/>
<keyword evidence="4" id="KW-1185">Reference proteome</keyword>
<feature type="chain" id="PRO_5013107465" description="DUF4468 domain-containing protein" evidence="1">
    <location>
        <begin position="20"/>
        <end position="233"/>
    </location>
</feature>
<evidence type="ECO:0000313" key="3">
    <source>
        <dbReference type="EMBL" id="PHN06830.1"/>
    </source>
</evidence>
<evidence type="ECO:0000256" key="1">
    <source>
        <dbReference type="SAM" id="SignalP"/>
    </source>
</evidence>
<comment type="caution">
    <text evidence="3">The sequence shown here is derived from an EMBL/GenBank/DDBJ whole genome shotgun (WGS) entry which is preliminary data.</text>
</comment>
<gene>
    <name evidence="3" type="ORF">CRP01_11135</name>
</gene>
<dbReference type="AlphaFoldDB" id="A0A2D0NEM2"/>
<keyword evidence="1" id="KW-0732">Signal</keyword>
<dbReference type="InterPro" id="IPR027823">
    <property type="entry name" value="DUF4468"/>
</dbReference>
<dbReference type="EMBL" id="PDUD01000017">
    <property type="protein sequence ID" value="PHN06830.1"/>
    <property type="molecule type" value="Genomic_DNA"/>
</dbReference>
<dbReference type="RefSeq" id="WP_099150085.1">
    <property type="nucleotide sequence ID" value="NZ_PDUD01000017.1"/>
</dbReference>
<dbReference type="Pfam" id="PF14730">
    <property type="entry name" value="DUF4468"/>
    <property type="match status" value="1"/>
</dbReference>
<evidence type="ECO:0000259" key="2">
    <source>
        <dbReference type="Pfam" id="PF14730"/>
    </source>
</evidence>
<sequence length="233" mass="26859">MMKTSIIIAALLMSTLSFSQVVQPSAPDTLILKSGQLAEAEIVDREGGDLKYYLLGKEDELRRSPIRMFKEIIEHSFSEQKFARSDEGKILYSEVVPVEGLTASNIFTLSKEYLADTYGNLDKVIELEDKELGMILVEGLFTIWIEHLGTAFEYKVWHSLKLEMKDNRYRYQLYNFEVQFGLEDRVAAESMFSDEENLNKAQIKVKDKILKSIHLFGNDIKKNIVARSKDDKW</sequence>
<evidence type="ECO:0000313" key="4">
    <source>
        <dbReference type="Proteomes" id="UP000223913"/>
    </source>
</evidence>
<organism evidence="3 4">
    <name type="scientific">Flavilitoribacter nigricans (strain ATCC 23147 / DSM 23189 / NBRC 102662 / NCIMB 1420 / SS-2)</name>
    <name type="common">Lewinella nigricans</name>
    <dbReference type="NCBI Taxonomy" id="1122177"/>
    <lineage>
        <taxon>Bacteria</taxon>
        <taxon>Pseudomonadati</taxon>
        <taxon>Bacteroidota</taxon>
        <taxon>Saprospiria</taxon>
        <taxon>Saprospirales</taxon>
        <taxon>Lewinellaceae</taxon>
        <taxon>Flavilitoribacter</taxon>
    </lineage>
</organism>
<reference evidence="3 4" key="1">
    <citation type="submission" date="2017-10" db="EMBL/GenBank/DDBJ databases">
        <title>The draft genome sequence of Lewinella nigricans NBRC 102662.</title>
        <authorList>
            <person name="Wang K."/>
        </authorList>
    </citation>
    <scope>NUCLEOTIDE SEQUENCE [LARGE SCALE GENOMIC DNA]</scope>
    <source>
        <strain evidence="3 4">NBRC 102662</strain>
    </source>
</reference>
<feature type="signal peptide" evidence="1">
    <location>
        <begin position="1"/>
        <end position="19"/>
    </location>
</feature>
<name>A0A2D0NEM2_FLAN2</name>
<accession>A0A2D0NEM2</accession>
<feature type="domain" description="DUF4468" evidence="2">
    <location>
        <begin position="92"/>
        <end position="178"/>
    </location>
</feature>
<proteinExistence type="predicted"/>